<gene>
    <name evidence="1" type="ORF">AVEN_131423_1</name>
</gene>
<evidence type="ECO:0000313" key="1">
    <source>
        <dbReference type="EMBL" id="GBM86602.1"/>
    </source>
</evidence>
<organism evidence="1 2">
    <name type="scientific">Araneus ventricosus</name>
    <name type="common">Orbweaver spider</name>
    <name type="synonym">Epeira ventricosa</name>
    <dbReference type="NCBI Taxonomy" id="182803"/>
    <lineage>
        <taxon>Eukaryota</taxon>
        <taxon>Metazoa</taxon>
        <taxon>Ecdysozoa</taxon>
        <taxon>Arthropoda</taxon>
        <taxon>Chelicerata</taxon>
        <taxon>Arachnida</taxon>
        <taxon>Araneae</taxon>
        <taxon>Araneomorphae</taxon>
        <taxon>Entelegynae</taxon>
        <taxon>Araneoidea</taxon>
        <taxon>Araneidae</taxon>
        <taxon>Araneus</taxon>
    </lineage>
</organism>
<dbReference type="Proteomes" id="UP000499080">
    <property type="component" value="Unassembled WGS sequence"/>
</dbReference>
<keyword evidence="2" id="KW-1185">Reference proteome</keyword>
<comment type="caution">
    <text evidence="1">The sequence shown here is derived from an EMBL/GenBank/DDBJ whole genome shotgun (WGS) entry which is preliminary data.</text>
</comment>
<accession>A0A4Y2JBK3</accession>
<reference evidence="1 2" key="1">
    <citation type="journal article" date="2019" name="Sci. Rep.">
        <title>Orb-weaving spider Araneus ventricosus genome elucidates the spidroin gene catalogue.</title>
        <authorList>
            <person name="Kono N."/>
            <person name="Nakamura H."/>
            <person name="Ohtoshi R."/>
            <person name="Moran D.A.P."/>
            <person name="Shinohara A."/>
            <person name="Yoshida Y."/>
            <person name="Fujiwara M."/>
            <person name="Mori M."/>
            <person name="Tomita M."/>
            <person name="Arakawa K."/>
        </authorList>
    </citation>
    <scope>NUCLEOTIDE SEQUENCE [LARGE SCALE GENOMIC DNA]</scope>
</reference>
<dbReference type="AlphaFoldDB" id="A0A4Y2JBK3"/>
<proteinExistence type="predicted"/>
<dbReference type="EMBL" id="BGPR01003325">
    <property type="protein sequence ID" value="GBM86602.1"/>
    <property type="molecule type" value="Genomic_DNA"/>
</dbReference>
<protein>
    <submittedName>
        <fullName evidence="1">Uncharacterized protein</fullName>
    </submittedName>
</protein>
<evidence type="ECO:0000313" key="2">
    <source>
        <dbReference type="Proteomes" id="UP000499080"/>
    </source>
</evidence>
<sequence>MGQKVNKSVNSKVVLLLGVKKHSKLLFGLVTMKIEIFSILVSKFPNTLFIESCHKNVEIGLLGILKLFDGAEALSSHTCSQLSKKMKDTSVSLSNFLVNSRNHIFTSHRLVSLSTFMMKLGYL</sequence>
<name>A0A4Y2JBK3_ARAVE</name>